<feature type="region of interest" description="Disordered" evidence="1">
    <location>
        <begin position="1"/>
        <end position="66"/>
    </location>
</feature>
<evidence type="ECO:0000313" key="3">
    <source>
        <dbReference type="Proteomes" id="UP000239899"/>
    </source>
</evidence>
<protein>
    <submittedName>
        <fullName evidence="2">Uncharacterized protein</fullName>
    </submittedName>
</protein>
<accession>A0A2P6TZV5</accession>
<sequence>MASTEAKAFAQQLMHSRGREGEPPAGDKQEDGASGLMGAAAQFLGGHGERAEEAGAADKPHDPATGAPLLGMAQRFLGGDEPGVGDKPGGWSAMAGQAAQSFLGHSGEGGAVAGATAEGAGKSDVGLVDKLLGLYAQHQGKQFEGKSEGEYDQLAGLANNVLGTPVGKELLKVCGLLGIDVQGIGLLGFSVLSMPA</sequence>
<comment type="caution">
    <text evidence="2">The sequence shown here is derived from an EMBL/GenBank/DDBJ whole genome shotgun (WGS) entry which is preliminary data.</text>
</comment>
<evidence type="ECO:0000313" key="2">
    <source>
        <dbReference type="EMBL" id="PRW59586.1"/>
    </source>
</evidence>
<organism evidence="2 3">
    <name type="scientific">Chlorella sorokiniana</name>
    <name type="common">Freshwater green alga</name>
    <dbReference type="NCBI Taxonomy" id="3076"/>
    <lineage>
        <taxon>Eukaryota</taxon>
        <taxon>Viridiplantae</taxon>
        <taxon>Chlorophyta</taxon>
        <taxon>core chlorophytes</taxon>
        <taxon>Trebouxiophyceae</taxon>
        <taxon>Chlorellales</taxon>
        <taxon>Chlorellaceae</taxon>
        <taxon>Chlorella clade</taxon>
        <taxon>Chlorella</taxon>
    </lineage>
</organism>
<dbReference type="EMBL" id="LHPG02000003">
    <property type="protein sequence ID" value="PRW59586.1"/>
    <property type="molecule type" value="Genomic_DNA"/>
</dbReference>
<keyword evidence="3" id="KW-1185">Reference proteome</keyword>
<dbReference type="Proteomes" id="UP000239899">
    <property type="component" value="Unassembled WGS sequence"/>
</dbReference>
<reference evidence="2 3" key="1">
    <citation type="journal article" date="2018" name="Plant J.">
        <title>Genome sequences of Chlorella sorokiniana UTEX 1602 and Micractinium conductrix SAG 241.80: implications to maltose excretion by a green alga.</title>
        <authorList>
            <person name="Arriola M.B."/>
            <person name="Velmurugan N."/>
            <person name="Zhang Y."/>
            <person name="Plunkett M.H."/>
            <person name="Hondzo H."/>
            <person name="Barney B.M."/>
        </authorList>
    </citation>
    <scope>NUCLEOTIDE SEQUENCE [LARGE SCALE GENOMIC DNA]</scope>
    <source>
        <strain evidence="3">UTEX 1602</strain>
    </source>
</reference>
<feature type="compositionally biased region" description="Basic and acidic residues" evidence="1">
    <location>
        <begin position="47"/>
        <end position="62"/>
    </location>
</feature>
<dbReference type="AlphaFoldDB" id="A0A2P6TZV5"/>
<gene>
    <name evidence="2" type="ORF">C2E21_1382</name>
</gene>
<proteinExistence type="predicted"/>
<evidence type="ECO:0000256" key="1">
    <source>
        <dbReference type="SAM" id="MobiDB-lite"/>
    </source>
</evidence>
<dbReference type="OrthoDB" id="10638142at2759"/>
<name>A0A2P6TZV5_CHLSO</name>
<feature type="compositionally biased region" description="Basic and acidic residues" evidence="1">
    <location>
        <begin position="17"/>
        <end position="31"/>
    </location>
</feature>